<dbReference type="OrthoDB" id="8912324at2"/>
<dbReference type="InterPro" id="IPR032720">
    <property type="entry name" value="Cys_rich_CWC"/>
</dbReference>
<evidence type="ECO:0008006" key="3">
    <source>
        <dbReference type="Google" id="ProtNLM"/>
    </source>
</evidence>
<dbReference type="AlphaFoldDB" id="A0A1X0Y2F0"/>
<accession>A0A1X0Y2F0</accession>
<dbReference type="Pfam" id="PF14375">
    <property type="entry name" value="Cys_rich_CWC"/>
    <property type="match status" value="1"/>
</dbReference>
<evidence type="ECO:0000313" key="1">
    <source>
        <dbReference type="EMBL" id="ORJ59232.1"/>
    </source>
</evidence>
<keyword evidence="2" id="KW-1185">Reference proteome</keyword>
<dbReference type="STRING" id="1969733.B5V00_10040"/>
<comment type="caution">
    <text evidence="1">The sequence shown here is derived from an EMBL/GenBank/DDBJ whole genome shotgun (WGS) entry which is preliminary data.</text>
</comment>
<organism evidence="1 2">
    <name type="scientific">Geothermobacter hydrogeniphilus</name>
    <dbReference type="NCBI Taxonomy" id="1969733"/>
    <lineage>
        <taxon>Bacteria</taxon>
        <taxon>Pseudomonadati</taxon>
        <taxon>Thermodesulfobacteriota</taxon>
        <taxon>Desulfuromonadia</taxon>
        <taxon>Desulfuromonadales</taxon>
        <taxon>Geothermobacteraceae</taxon>
        <taxon>Geothermobacter</taxon>
    </lineage>
</organism>
<sequence length="70" mass="7540">MTAKTCPICKQDNNCGLHADAGPCWCVEVEVPGALIDLVPPELQRKACICLSCIEAFTEDPKLFAARYAG</sequence>
<reference evidence="1 2" key="1">
    <citation type="submission" date="2017-03" db="EMBL/GenBank/DDBJ databases">
        <title>Genome sequence of Geothermobacter sp. EPR-M, Deep-Sea Iron Reducer.</title>
        <authorList>
            <person name="Tully B."/>
            <person name="Savalia P."/>
            <person name="Abuyen K."/>
            <person name="Baughan C."/>
            <person name="Romero E."/>
            <person name="Ronkowski C."/>
            <person name="Torres B."/>
            <person name="Tremblay J."/>
            <person name="Trujillo A."/>
            <person name="Tyler M."/>
            <person name="Perez-Rodriguez I."/>
            <person name="Amend J."/>
        </authorList>
    </citation>
    <scope>NUCLEOTIDE SEQUENCE [LARGE SCALE GENOMIC DNA]</scope>
    <source>
        <strain evidence="1 2">EPR-M</strain>
    </source>
</reference>
<evidence type="ECO:0000313" key="2">
    <source>
        <dbReference type="Proteomes" id="UP000193136"/>
    </source>
</evidence>
<dbReference type="RefSeq" id="WP_085010662.1">
    <property type="nucleotide sequence ID" value="NZ_NAAD01000012.1"/>
</dbReference>
<protein>
    <recommendedName>
        <fullName evidence="3">Cysteine-rich CWC</fullName>
    </recommendedName>
</protein>
<dbReference type="Proteomes" id="UP000193136">
    <property type="component" value="Unassembled WGS sequence"/>
</dbReference>
<proteinExistence type="predicted"/>
<gene>
    <name evidence="1" type="ORF">B5V00_10040</name>
</gene>
<name>A0A1X0Y2F0_9BACT</name>
<dbReference type="EMBL" id="NAAD01000012">
    <property type="protein sequence ID" value="ORJ59232.1"/>
    <property type="molecule type" value="Genomic_DNA"/>
</dbReference>